<keyword evidence="2" id="KW-1185">Reference proteome</keyword>
<evidence type="ECO:0000313" key="2">
    <source>
        <dbReference type="Proteomes" id="UP000069620"/>
    </source>
</evidence>
<reference evidence="2" key="1">
    <citation type="journal article" date="2016" name="Genome Announc.">
        <title>Draft Genome Sequences of Five Rapidly Growing Mycobacterium Species, M. thermoresistibile, M. fortuitum subsp. acetamidolyticum, M. canariasense, M. brisbanense, and M. novocastrense.</title>
        <authorList>
            <person name="Katahira K."/>
            <person name="Ogura Y."/>
            <person name="Gotoh Y."/>
            <person name="Hayashi T."/>
        </authorList>
    </citation>
    <scope>NUCLEOTIDE SEQUENCE [LARGE SCALE GENOMIC DNA]</scope>
    <source>
        <strain evidence="2">JCM15654</strain>
    </source>
</reference>
<dbReference type="AlphaFoldDB" id="A0A100VUP2"/>
<comment type="caution">
    <text evidence="1">The sequence shown here is derived from an EMBL/GenBank/DDBJ whole genome shotgun (WGS) entry which is preliminary data.</text>
</comment>
<name>A0A100VUP2_9MYCO</name>
<sequence length="75" mass="8132">MAILDAEAAPLGGMGLAKQLKDELLHCPSLVVLIARPVDAWLARWSRADAVVPRVFDPVVLRDTTMALMHGRSVV</sequence>
<evidence type="ECO:0000313" key="1">
    <source>
        <dbReference type="EMBL" id="GAS86392.1"/>
    </source>
</evidence>
<dbReference type="STRING" id="146020.RMCB_0488"/>
<dbReference type="Proteomes" id="UP000069620">
    <property type="component" value="Unassembled WGS sequence"/>
</dbReference>
<organism evidence="1 2">
    <name type="scientific">Mycolicibacterium brisbanense</name>
    <dbReference type="NCBI Taxonomy" id="146020"/>
    <lineage>
        <taxon>Bacteria</taxon>
        <taxon>Bacillati</taxon>
        <taxon>Actinomycetota</taxon>
        <taxon>Actinomycetes</taxon>
        <taxon>Mycobacteriales</taxon>
        <taxon>Mycobacteriaceae</taxon>
        <taxon>Mycolicibacterium</taxon>
    </lineage>
</organism>
<protein>
    <submittedName>
        <fullName evidence="1">Response regulator</fullName>
    </submittedName>
</protein>
<dbReference type="EMBL" id="BCSX01000006">
    <property type="protein sequence ID" value="GAS86392.1"/>
    <property type="molecule type" value="Genomic_DNA"/>
</dbReference>
<reference evidence="2" key="2">
    <citation type="submission" date="2016-02" db="EMBL/GenBank/DDBJ databases">
        <title>Draft genome sequence of five rapidly growing Mycobacterium species.</title>
        <authorList>
            <person name="Katahira K."/>
            <person name="Gotou Y."/>
            <person name="Iida K."/>
            <person name="Ogura Y."/>
            <person name="Hayashi T."/>
        </authorList>
    </citation>
    <scope>NUCLEOTIDE SEQUENCE [LARGE SCALE GENOMIC DNA]</scope>
    <source>
        <strain evidence="2">JCM15654</strain>
    </source>
</reference>
<accession>A0A100VUP2</accession>
<proteinExistence type="predicted"/>
<gene>
    <name evidence="1" type="ORF">RMCB_0488</name>
</gene>